<keyword evidence="1" id="KW-0812">Transmembrane</keyword>
<feature type="non-terminal residue" evidence="2">
    <location>
        <position position="198"/>
    </location>
</feature>
<evidence type="ECO:0000313" key="2">
    <source>
        <dbReference type="EMBL" id="GAF67642.1"/>
    </source>
</evidence>
<evidence type="ECO:0000256" key="1">
    <source>
        <dbReference type="SAM" id="Phobius"/>
    </source>
</evidence>
<dbReference type="EMBL" id="BARS01007601">
    <property type="protein sequence ID" value="GAF67642.1"/>
    <property type="molecule type" value="Genomic_DNA"/>
</dbReference>
<keyword evidence="1" id="KW-1133">Transmembrane helix</keyword>
<name>X0RV72_9ZZZZ</name>
<keyword evidence="1" id="KW-0472">Membrane</keyword>
<feature type="transmembrane region" description="Helical" evidence="1">
    <location>
        <begin position="79"/>
        <end position="98"/>
    </location>
</feature>
<gene>
    <name evidence="2" type="ORF">S01H1_14600</name>
</gene>
<sequence length="198" mass="22908">MSSINCTSLIPFINLSKEAFDNQNSLKKKTLSLTALFIITAVSLLMISATIIFGVLFLKNKINFIKISFIKNNLLFDKALKISIFIFGTSLTFAFTFLSSTPVTLLIKKKKSNEKKIDKNFEEKLKNIKKLPSLKTEIENFLKALRKEHLEYIKSNKNLKNLKNRHINYYLQLVKIIKTKDYKFPNKSYEAGQRVEDT</sequence>
<accession>X0RV72</accession>
<protein>
    <submittedName>
        <fullName evidence="2">Uncharacterized protein</fullName>
    </submittedName>
</protein>
<reference evidence="2" key="1">
    <citation type="journal article" date="2014" name="Front. Microbiol.">
        <title>High frequency of phylogenetically diverse reductive dehalogenase-homologous genes in deep subseafloor sedimentary metagenomes.</title>
        <authorList>
            <person name="Kawai M."/>
            <person name="Futagami T."/>
            <person name="Toyoda A."/>
            <person name="Takaki Y."/>
            <person name="Nishi S."/>
            <person name="Hori S."/>
            <person name="Arai W."/>
            <person name="Tsubouchi T."/>
            <person name="Morono Y."/>
            <person name="Uchiyama I."/>
            <person name="Ito T."/>
            <person name="Fujiyama A."/>
            <person name="Inagaki F."/>
            <person name="Takami H."/>
        </authorList>
    </citation>
    <scope>NUCLEOTIDE SEQUENCE</scope>
    <source>
        <strain evidence="2">Expedition CK06-06</strain>
    </source>
</reference>
<comment type="caution">
    <text evidence="2">The sequence shown here is derived from an EMBL/GenBank/DDBJ whole genome shotgun (WGS) entry which is preliminary data.</text>
</comment>
<dbReference type="AlphaFoldDB" id="X0RV72"/>
<organism evidence="2">
    <name type="scientific">marine sediment metagenome</name>
    <dbReference type="NCBI Taxonomy" id="412755"/>
    <lineage>
        <taxon>unclassified sequences</taxon>
        <taxon>metagenomes</taxon>
        <taxon>ecological metagenomes</taxon>
    </lineage>
</organism>
<proteinExistence type="predicted"/>
<feature type="transmembrane region" description="Helical" evidence="1">
    <location>
        <begin position="35"/>
        <end position="58"/>
    </location>
</feature>